<feature type="compositionally biased region" description="Low complexity" evidence="1">
    <location>
        <begin position="166"/>
        <end position="175"/>
    </location>
</feature>
<proteinExistence type="predicted"/>
<sequence>MVFSMIDLSSSYHQLKIRYEDVPKTAFRTRYGHYVFLVMSFGLTNTPATFMSLMNGVFKPSWYSKSKEEHADHLSIILGILGKQKVYANFSKCECLLTSVAFLGHVVSREGVMVDPQKIEVVKNSVRPSSVTEVSSFVGLTSYYRRDLANNCSTTTVTATPTATTTTTATPVAASPAPPTATTPATAAAAAAAPAPTAATTTAVATTTTVAAPTTTPTTTTTTTITTTTTNTTTTTTTTNTTTTTTTTTTTNTTNTIKTTTTTIVVATTTTSTTTTTKLNIV</sequence>
<dbReference type="InterPro" id="IPR043502">
    <property type="entry name" value="DNA/RNA_pol_sf"/>
</dbReference>
<evidence type="ECO:0000256" key="1">
    <source>
        <dbReference type="SAM" id="MobiDB-lite"/>
    </source>
</evidence>
<dbReference type="CDD" id="cd01647">
    <property type="entry name" value="RT_LTR"/>
    <property type="match status" value="1"/>
</dbReference>
<feature type="domain" description="Reverse transcriptase" evidence="2">
    <location>
        <begin position="2"/>
        <end position="60"/>
    </location>
</feature>
<dbReference type="Pfam" id="PF00078">
    <property type="entry name" value="RVT_1"/>
    <property type="match status" value="1"/>
</dbReference>
<dbReference type="PANTHER" id="PTHR24559:SF444">
    <property type="entry name" value="REVERSE TRANSCRIPTASE DOMAIN-CONTAINING PROTEIN"/>
    <property type="match status" value="1"/>
</dbReference>
<evidence type="ECO:0000313" key="3">
    <source>
        <dbReference type="EMBL" id="WMV54664.1"/>
    </source>
</evidence>
<accession>A0AAF0ZZM7</accession>
<dbReference type="EMBL" id="CP133622">
    <property type="protein sequence ID" value="WMV54664.1"/>
    <property type="molecule type" value="Genomic_DNA"/>
</dbReference>
<organism evidence="3 4">
    <name type="scientific">Solanum verrucosum</name>
    <dbReference type="NCBI Taxonomy" id="315347"/>
    <lineage>
        <taxon>Eukaryota</taxon>
        <taxon>Viridiplantae</taxon>
        <taxon>Streptophyta</taxon>
        <taxon>Embryophyta</taxon>
        <taxon>Tracheophyta</taxon>
        <taxon>Spermatophyta</taxon>
        <taxon>Magnoliopsida</taxon>
        <taxon>eudicotyledons</taxon>
        <taxon>Gunneridae</taxon>
        <taxon>Pentapetalae</taxon>
        <taxon>asterids</taxon>
        <taxon>lamiids</taxon>
        <taxon>Solanales</taxon>
        <taxon>Solanaceae</taxon>
        <taxon>Solanoideae</taxon>
        <taxon>Solaneae</taxon>
        <taxon>Solanum</taxon>
    </lineage>
</organism>
<dbReference type="Proteomes" id="UP001234989">
    <property type="component" value="Chromosome 11"/>
</dbReference>
<dbReference type="SUPFAM" id="SSF56672">
    <property type="entry name" value="DNA/RNA polymerases"/>
    <property type="match status" value="1"/>
</dbReference>
<dbReference type="Gene3D" id="3.30.70.270">
    <property type="match status" value="1"/>
</dbReference>
<dbReference type="InterPro" id="IPR043128">
    <property type="entry name" value="Rev_trsase/Diguanyl_cyclase"/>
</dbReference>
<name>A0AAF0ZZM7_SOLVR</name>
<gene>
    <name evidence="3" type="ORF">MTR67_048049</name>
</gene>
<reference evidence="3" key="1">
    <citation type="submission" date="2023-08" db="EMBL/GenBank/DDBJ databases">
        <title>A de novo genome assembly of Solanum verrucosum Schlechtendal, a Mexican diploid species geographically isolated from the other diploid A-genome species in potato relatives.</title>
        <authorList>
            <person name="Hosaka K."/>
        </authorList>
    </citation>
    <scope>NUCLEOTIDE SEQUENCE</scope>
    <source>
        <tissue evidence="3">Young leaves</tissue>
    </source>
</reference>
<dbReference type="AlphaFoldDB" id="A0AAF0ZZM7"/>
<feature type="region of interest" description="Disordered" evidence="1">
    <location>
        <begin position="166"/>
        <end position="189"/>
    </location>
</feature>
<dbReference type="Gene3D" id="3.10.10.10">
    <property type="entry name" value="HIV Type 1 Reverse Transcriptase, subunit A, domain 1"/>
    <property type="match status" value="1"/>
</dbReference>
<dbReference type="InterPro" id="IPR000477">
    <property type="entry name" value="RT_dom"/>
</dbReference>
<feature type="region of interest" description="Disordered" evidence="1">
    <location>
        <begin position="230"/>
        <end position="250"/>
    </location>
</feature>
<keyword evidence="4" id="KW-1185">Reference proteome</keyword>
<evidence type="ECO:0000259" key="2">
    <source>
        <dbReference type="Pfam" id="PF00078"/>
    </source>
</evidence>
<dbReference type="InterPro" id="IPR053134">
    <property type="entry name" value="RNA-dir_DNA_polymerase"/>
</dbReference>
<evidence type="ECO:0000313" key="4">
    <source>
        <dbReference type="Proteomes" id="UP001234989"/>
    </source>
</evidence>
<protein>
    <recommendedName>
        <fullName evidence="2">Reverse transcriptase domain-containing protein</fullName>
    </recommendedName>
</protein>
<dbReference type="PANTHER" id="PTHR24559">
    <property type="entry name" value="TRANSPOSON TY3-I GAG-POL POLYPROTEIN"/>
    <property type="match status" value="1"/>
</dbReference>